<evidence type="ECO:0000256" key="1">
    <source>
        <dbReference type="SAM" id="MobiDB-lite"/>
    </source>
</evidence>
<comment type="caution">
    <text evidence="2">The sequence shown here is derived from an EMBL/GenBank/DDBJ whole genome shotgun (WGS) entry which is preliminary data.</text>
</comment>
<name>A0A9P4LY03_9PEZI</name>
<dbReference type="AlphaFoldDB" id="A0A9P4LY03"/>
<reference evidence="2" key="1">
    <citation type="journal article" date="2020" name="Stud. Mycol.">
        <title>101 Dothideomycetes genomes: a test case for predicting lifestyles and emergence of pathogens.</title>
        <authorList>
            <person name="Haridas S."/>
            <person name="Albert R."/>
            <person name="Binder M."/>
            <person name="Bloem J."/>
            <person name="Labutti K."/>
            <person name="Salamov A."/>
            <person name="Andreopoulos B."/>
            <person name="Baker S."/>
            <person name="Barry K."/>
            <person name="Bills G."/>
            <person name="Bluhm B."/>
            <person name="Cannon C."/>
            <person name="Castanera R."/>
            <person name="Culley D."/>
            <person name="Daum C."/>
            <person name="Ezra D."/>
            <person name="Gonzalez J."/>
            <person name="Henrissat B."/>
            <person name="Kuo A."/>
            <person name="Liang C."/>
            <person name="Lipzen A."/>
            <person name="Lutzoni F."/>
            <person name="Magnuson J."/>
            <person name="Mondo S."/>
            <person name="Nolan M."/>
            <person name="Ohm R."/>
            <person name="Pangilinan J."/>
            <person name="Park H.-J."/>
            <person name="Ramirez L."/>
            <person name="Alfaro M."/>
            <person name="Sun H."/>
            <person name="Tritt A."/>
            <person name="Yoshinaga Y."/>
            <person name="Zwiers L.-H."/>
            <person name="Turgeon B."/>
            <person name="Goodwin S."/>
            <person name="Spatafora J."/>
            <person name="Crous P."/>
            <person name="Grigoriev I."/>
        </authorList>
    </citation>
    <scope>NUCLEOTIDE SEQUENCE</scope>
    <source>
        <strain evidence="2">CBS 121410</strain>
    </source>
</reference>
<proteinExistence type="predicted"/>
<feature type="region of interest" description="Disordered" evidence="1">
    <location>
        <begin position="241"/>
        <end position="271"/>
    </location>
</feature>
<gene>
    <name evidence="2" type="ORF">K490DRAFT_58644</name>
</gene>
<accession>A0A9P4LY03</accession>
<evidence type="ECO:0000313" key="3">
    <source>
        <dbReference type="Proteomes" id="UP000799776"/>
    </source>
</evidence>
<dbReference type="EMBL" id="ML978730">
    <property type="protein sequence ID" value="KAF2085498.1"/>
    <property type="molecule type" value="Genomic_DNA"/>
</dbReference>
<organism evidence="2 3">
    <name type="scientific">Saccharata proteae CBS 121410</name>
    <dbReference type="NCBI Taxonomy" id="1314787"/>
    <lineage>
        <taxon>Eukaryota</taxon>
        <taxon>Fungi</taxon>
        <taxon>Dikarya</taxon>
        <taxon>Ascomycota</taxon>
        <taxon>Pezizomycotina</taxon>
        <taxon>Dothideomycetes</taxon>
        <taxon>Dothideomycetes incertae sedis</taxon>
        <taxon>Botryosphaeriales</taxon>
        <taxon>Saccharataceae</taxon>
        <taxon>Saccharata</taxon>
    </lineage>
</organism>
<keyword evidence="3" id="KW-1185">Reference proteome</keyword>
<evidence type="ECO:0000313" key="2">
    <source>
        <dbReference type="EMBL" id="KAF2085498.1"/>
    </source>
</evidence>
<sequence length="303" mass="32554">MLVPMLVLVLVLVQVQVLVRVQVLVLVQIPAMSSLGAPWRVLALLAGRSRWRRPIRTAAAWQVRSRRGVKLGCGPTHALHTPHTAPRGFIIFRLAARSPQFAAPASALVTPPETRDPDLAITCRESLDLGPASQTGGRTTSSFAIRPQPVPLASISWLVPIPPVPASRPPFLDGVTAEKASLRESTHSNVGWAVLVSPANGSWSVTLAGPPTPVQPQTTPSRLARRDADEPNMIVQPPVRGRRTKMESDANSSRPGCIPEPLSQRPGSRLSCRPMDSTFEPAARSRRPGCGLLVAHMYVGTAL</sequence>
<dbReference type="Proteomes" id="UP000799776">
    <property type="component" value="Unassembled WGS sequence"/>
</dbReference>
<protein>
    <submittedName>
        <fullName evidence="2">Uncharacterized protein</fullName>
    </submittedName>
</protein>